<feature type="coiled-coil region" evidence="5">
    <location>
        <begin position="143"/>
        <end position="170"/>
    </location>
</feature>
<dbReference type="PROSITE" id="PS51007">
    <property type="entry name" value="CYTC"/>
    <property type="match status" value="1"/>
</dbReference>
<evidence type="ECO:0000256" key="7">
    <source>
        <dbReference type="SAM" id="Phobius"/>
    </source>
</evidence>
<comment type="caution">
    <text evidence="9">The sequence shown here is derived from an EMBL/GenBank/DDBJ whole genome shotgun (WGS) entry which is preliminary data.</text>
</comment>
<dbReference type="Pfam" id="PF14715">
    <property type="entry name" value="FixP_N"/>
    <property type="match status" value="1"/>
</dbReference>
<feature type="transmembrane region" description="Helical" evidence="7">
    <location>
        <begin position="21"/>
        <end position="45"/>
    </location>
</feature>
<organism evidence="9 10">
    <name type="scientific">Candidatus Sphingobacterium stercoripullorum</name>
    <dbReference type="NCBI Taxonomy" id="2838759"/>
    <lineage>
        <taxon>Bacteria</taxon>
        <taxon>Pseudomonadati</taxon>
        <taxon>Bacteroidota</taxon>
        <taxon>Sphingobacteriia</taxon>
        <taxon>Sphingobacteriales</taxon>
        <taxon>Sphingobacteriaceae</taxon>
        <taxon>Sphingobacterium</taxon>
    </lineage>
</organism>
<dbReference type="Gene3D" id="6.10.280.130">
    <property type="match status" value="1"/>
</dbReference>
<keyword evidence="1 4" id="KW-0349">Heme</keyword>
<keyword evidence="3 4" id="KW-0408">Iron</keyword>
<dbReference type="Proteomes" id="UP000824156">
    <property type="component" value="Unassembled WGS sequence"/>
</dbReference>
<evidence type="ECO:0000256" key="4">
    <source>
        <dbReference type="PROSITE-ProRule" id="PRU00433"/>
    </source>
</evidence>
<name>A0A9D1W7N1_9SPHI</name>
<dbReference type="PANTHER" id="PTHR33751:SF1">
    <property type="entry name" value="CBB3-TYPE CYTOCHROME C OXIDASE SUBUNIT FIXP"/>
    <property type="match status" value="1"/>
</dbReference>
<sequence length="291" mass="32749">MSLIMPQVYLLNVVSDNMYENILLFLLLVVIVLALFVAVVLYRAFRTVLKLTNPEIIAQEEKANKQAKATGMTPWKSLWNKFIGLRPIEQEKDLLMDDHEYDGIQELDNPIPLWFNLLFYGTIVFSVIYLLAYHVFGWGMLQHQEYESEMAKAEKQREEYLAQSANNIDENTVVLDLEPQTLEAGKVIFAQNCAACHGELGEGGIGPNLTDDYWIHGGDVKDIFSVIKYGVLDKGMIAWEQSLTPSQIAEVSNFIVSIHGTNPPNAKDAEGEKYTPSVSDSPDETIEKSSI</sequence>
<keyword evidence="7" id="KW-0812">Transmembrane</keyword>
<dbReference type="GO" id="GO:0046872">
    <property type="term" value="F:metal ion binding"/>
    <property type="evidence" value="ECO:0007669"/>
    <property type="project" value="UniProtKB-KW"/>
</dbReference>
<feature type="domain" description="Cytochrome c" evidence="8">
    <location>
        <begin position="180"/>
        <end position="259"/>
    </location>
</feature>
<evidence type="ECO:0000259" key="8">
    <source>
        <dbReference type="PROSITE" id="PS51007"/>
    </source>
</evidence>
<evidence type="ECO:0000313" key="10">
    <source>
        <dbReference type="Proteomes" id="UP000824156"/>
    </source>
</evidence>
<protein>
    <submittedName>
        <fullName evidence="9">C-type cytochrome</fullName>
    </submittedName>
</protein>
<reference evidence="9" key="1">
    <citation type="journal article" date="2021" name="PeerJ">
        <title>Extensive microbial diversity within the chicken gut microbiome revealed by metagenomics and culture.</title>
        <authorList>
            <person name="Gilroy R."/>
            <person name="Ravi A."/>
            <person name="Getino M."/>
            <person name="Pursley I."/>
            <person name="Horton D.L."/>
            <person name="Alikhan N.F."/>
            <person name="Baker D."/>
            <person name="Gharbi K."/>
            <person name="Hall N."/>
            <person name="Watson M."/>
            <person name="Adriaenssens E.M."/>
            <person name="Foster-Nyarko E."/>
            <person name="Jarju S."/>
            <person name="Secka A."/>
            <person name="Antonio M."/>
            <person name="Oren A."/>
            <person name="Chaudhuri R.R."/>
            <person name="La Ragione R."/>
            <person name="Hildebrand F."/>
            <person name="Pallen M.J."/>
        </authorList>
    </citation>
    <scope>NUCLEOTIDE SEQUENCE</scope>
    <source>
        <strain evidence="9">1719</strain>
    </source>
</reference>
<proteinExistence type="predicted"/>
<keyword evidence="5" id="KW-0175">Coiled coil</keyword>
<evidence type="ECO:0000313" key="9">
    <source>
        <dbReference type="EMBL" id="HIX53854.1"/>
    </source>
</evidence>
<evidence type="ECO:0000256" key="6">
    <source>
        <dbReference type="SAM" id="MobiDB-lite"/>
    </source>
</evidence>
<keyword evidence="2 4" id="KW-0479">Metal-binding</keyword>
<dbReference type="PANTHER" id="PTHR33751">
    <property type="entry name" value="CBB3-TYPE CYTOCHROME C OXIDASE SUBUNIT FIXP"/>
    <property type="match status" value="1"/>
</dbReference>
<reference evidence="9" key="2">
    <citation type="submission" date="2021-04" db="EMBL/GenBank/DDBJ databases">
        <authorList>
            <person name="Gilroy R."/>
        </authorList>
    </citation>
    <scope>NUCLEOTIDE SEQUENCE</scope>
    <source>
        <strain evidence="9">1719</strain>
    </source>
</reference>
<dbReference type="InterPro" id="IPR036909">
    <property type="entry name" value="Cyt_c-like_dom_sf"/>
</dbReference>
<dbReference type="GO" id="GO:0020037">
    <property type="term" value="F:heme binding"/>
    <property type="evidence" value="ECO:0007669"/>
    <property type="project" value="InterPro"/>
</dbReference>
<dbReference type="SUPFAM" id="SSF46626">
    <property type="entry name" value="Cytochrome c"/>
    <property type="match status" value="1"/>
</dbReference>
<dbReference type="GO" id="GO:0009055">
    <property type="term" value="F:electron transfer activity"/>
    <property type="evidence" value="ECO:0007669"/>
    <property type="project" value="InterPro"/>
</dbReference>
<feature type="transmembrane region" description="Helical" evidence="7">
    <location>
        <begin position="117"/>
        <end position="136"/>
    </location>
</feature>
<dbReference type="Pfam" id="PF13442">
    <property type="entry name" value="Cytochrome_CBB3"/>
    <property type="match status" value="1"/>
</dbReference>
<dbReference type="AlphaFoldDB" id="A0A9D1W7N1"/>
<evidence type="ECO:0000256" key="5">
    <source>
        <dbReference type="SAM" id="Coils"/>
    </source>
</evidence>
<keyword evidence="7" id="KW-0472">Membrane</keyword>
<accession>A0A9D1W7N1</accession>
<feature type="region of interest" description="Disordered" evidence="6">
    <location>
        <begin position="262"/>
        <end position="291"/>
    </location>
</feature>
<gene>
    <name evidence="9" type="ORF">H9853_02410</name>
</gene>
<evidence type="ECO:0000256" key="3">
    <source>
        <dbReference type="ARBA" id="ARBA00023004"/>
    </source>
</evidence>
<evidence type="ECO:0000256" key="2">
    <source>
        <dbReference type="ARBA" id="ARBA00022723"/>
    </source>
</evidence>
<dbReference type="Gene3D" id="1.10.760.10">
    <property type="entry name" value="Cytochrome c-like domain"/>
    <property type="match status" value="1"/>
</dbReference>
<dbReference type="EMBL" id="DXEZ01000069">
    <property type="protein sequence ID" value="HIX53854.1"/>
    <property type="molecule type" value="Genomic_DNA"/>
</dbReference>
<dbReference type="InterPro" id="IPR032858">
    <property type="entry name" value="CcoP_N"/>
</dbReference>
<dbReference type="InterPro" id="IPR038414">
    <property type="entry name" value="CcoP_N_sf"/>
</dbReference>
<dbReference type="InterPro" id="IPR009056">
    <property type="entry name" value="Cyt_c-like_dom"/>
</dbReference>
<evidence type="ECO:0000256" key="1">
    <source>
        <dbReference type="ARBA" id="ARBA00022617"/>
    </source>
</evidence>
<keyword evidence="7" id="KW-1133">Transmembrane helix</keyword>
<dbReference type="InterPro" id="IPR050597">
    <property type="entry name" value="Cytochrome_c_Oxidase_Subunit"/>
</dbReference>